<proteinExistence type="predicted"/>
<dbReference type="InParanoid" id="A0A0C3F075"/>
<dbReference type="AlphaFoldDB" id="A0A0C3F075"/>
<dbReference type="InterPro" id="IPR001279">
    <property type="entry name" value="Metallo-B-lactamas"/>
</dbReference>
<dbReference type="EMBL" id="KN833079">
    <property type="protein sequence ID" value="KIM73559.1"/>
    <property type="molecule type" value="Genomic_DNA"/>
</dbReference>
<dbReference type="PANTHER" id="PTHR15032">
    <property type="entry name" value="N-ACYL-PHOSPHATIDYLETHANOLAMINE-HYDROLYZING PHOSPHOLIPASE D"/>
    <property type="match status" value="1"/>
</dbReference>
<organism evidence="3 4">
    <name type="scientific">Piloderma croceum (strain F 1598)</name>
    <dbReference type="NCBI Taxonomy" id="765440"/>
    <lineage>
        <taxon>Eukaryota</taxon>
        <taxon>Fungi</taxon>
        <taxon>Dikarya</taxon>
        <taxon>Basidiomycota</taxon>
        <taxon>Agaricomycotina</taxon>
        <taxon>Agaricomycetes</taxon>
        <taxon>Agaricomycetidae</taxon>
        <taxon>Atheliales</taxon>
        <taxon>Atheliaceae</taxon>
        <taxon>Piloderma</taxon>
    </lineage>
</organism>
<feature type="compositionally biased region" description="Basic and acidic residues" evidence="1">
    <location>
        <begin position="436"/>
        <end position="446"/>
    </location>
</feature>
<reference evidence="3 4" key="1">
    <citation type="submission" date="2014-04" db="EMBL/GenBank/DDBJ databases">
        <authorList>
            <consortium name="DOE Joint Genome Institute"/>
            <person name="Kuo A."/>
            <person name="Tarkka M."/>
            <person name="Buscot F."/>
            <person name="Kohler A."/>
            <person name="Nagy L.G."/>
            <person name="Floudas D."/>
            <person name="Copeland A."/>
            <person name="Barry K.W."/>
            <person name="Cichocki N."/>
            <person name="Veneault-Fourrey C."/>
            <person name="LaButti K."/>
            <person name="Lindquist E.A."/>
            <person name="Lipzen A."/>
            <person name="Lundell T."/>
            <person name="Morin E."/>
            <person name="Murat C."/>
            <person name="Sun H."/>
            <person name="Tunlid A."/>
            <person name="Henrissat B."/>
            <person name="Grigoriev I.V."/>
            <person name="Hibbett D.S."/>
            <person name="Martin F."/>
            <person name="Nordberg H.P."/>
            <person name="Cantor M.N."/>
            <person name="Hua S.X."/>
        </authorList>
    </citation>
    <scope>NUCLEOTIDE SEQUENCE [LARGE SCALE GENOMIC DNA]</scope>
    <source>
        <strain evidence="3 4">F 1598</strain>
    </source>
</reference>
<evidence type="ECO:0000256" key="1">
    <source>
        <dbReference type="SAM" id="MobiDB-lite"/>
    </source>
</evidence>
<dbReference type="GO" id="GO:0070292">
    <property type="term" value="P:N-acylphosphatidylethanolamine metabolic process"/>
    <property type="evidence" value="ECO:0007669"/>
    <property type="project" value="TreeGrafter"/>
</dbReference>
<dbReference type="SUPFAM" id="SSF56281">
    <property type="entry name" value="Metallo-hydrolase/oxidoreductase"/>
    <property type="match status" value="1"/>
</dbReference>
<dbReference type="Gene3D" id="3.60.15.10">
    <property type="entry name" value="Ribonuclease Z/Hydroxyacylglutathione hydrolase-like"/>
    <property type="match status" value="1"/>
</dbReference>
<name>A0A0C3F075_PILCF</name>
<sequence length="469" mass="51219">MFSSWSSPPSPPPSPRPPHHLNASRSSFANPWPRSWLPTSLLRIPFVRAEPFNRPDIEPTKTVTPDWERYEERLDDGLRFTWLGHAGFLVQFPAVDATSNTIRVVFDPMFGERASPSDWFGPMRWLPPPCAVEDLPAIDFVCISHNHYDHLHLEALLTLNSRSTDDRPVIFFVPLGVKILLVTSGIGENRIHELDWWNSMTFPIPIPSQTPTASTLIPKPSPALSPISSSDTASPSASSSLDTFSIMPSSPPPSRIVFTLTPTQHNSGRGLLDQGATLWGSWVVKQFWPGGSSLEKIVDTGENAVGKKGKEREASVWFAGDTGYQTSDGPCPVFKEIGALHGPFDLAFIPIWRGASLSFIGKLGYRLSDSTSEALITALHASPEDAILVSRDVQARHSVAMHFATFAGSEHEALEPLIRLVEGRESVLGTAGVDDMDGKGRSKGKEDWEEEGGFGAVDIGGGGVIWVGR</sequence>
<feature type="compositionally biased region" description="Low complexity" evidence="1">
    <location>
        <begin position="224"/>
        <end position="244"/>
    </location>
</feature>
<keyword evidence="4" id="KW-1185">Reference proteome</keyword>
<feature type="region of interest" description="Disordered" evidence="1">
    <location>
        <begin position="1"/>
        <end position="24"/>
    </location>
</feature>
<evidence type="ECO:0000259" key="2">
    <source>
        <dbReference type="Pfam" id="PF12706"/>
    </source>
</evidence>
<protein>
    <recommendedName>
        <fullName evidence="2">Metallo-beta-lactamase domain-containing protein</fullName>
    </recommendedName>
</protein>
<dbReference type="GO" id="GO:0005737">
    <property type="term" value="C:cytoplasm"/>
    <property type="evidence" value="ECO:0007669"/>
    <property type="project" value="TreeGrafter"/>
</dbReference>
<dbReference type="Pfam" id="PF12706">
    <property type="entry name" value="Lactamase_B_2"/>
    <property type="match status" value="1"/>
</dbReference>
<dbReference type="GO" id="GO:0070290">
    <property type="term" value="F:N-acylphosphatidylethanolamine-specific phospholipase D activity"/>
    <property type="evidence" value="ECO:0007669"/>
    <property type="project" value="TreeGrafter"/>
</dbReference>
<dbReference type="Proteomes" id="UP000054166">
    <property type="component" value="Unassembled WGS sequence"/>
</dbReference>
<feature type="region of interest" description="Disordered" evidence="1">
    <location>
        <begin position="211"/>
        <end position="244"/>
    </location>
</feature>
<dbReference type="InterPro" id="IPR036866">
    <property type="entry name" value="RibonucZ/Hydroxyglut_hydro"/>
</dbReference>
<evidence type="ECO:0000313" key="4">
    <source>
        <dbReference type="Proteomes" id="UP000054166"/>
    </source>
</evidence>
<feature type="region of interest" description="Disordered" evidence="1">
    <location>
        <begin position="431"/>
        <end position="452"/>
    </location>
</feature>
<evidence type="ECO:0000313" key="3">
    <source>
        <dbReference type="EMBL" id="KIM73559.1"/>
    </source>
</evidence>
<dbReference type="OrthoDB" id="332863at2759"/>
<gene>
    <name evidence="3" type="ORF">PILCRDRAFT_829041</name>
</gene>
<dbReference type="PANTHER" id="PTHR15032:SF4">
    <property type="entry name" value="N-ACYL-PHOSPHATIDYLETHANOLAMINE-HYDROLYZING PHOSPHOLIPASE D"/>
    <property type="match status" value="1"/>
</dbReference>
<feature type="domain" description="Metallo-beta-lactamase" evidence="2">
    <location>
        <begin position="103"/>
        <end position="403"/>
    </location>
</feature>
<dbReference type="GO" id="GO:0070291">
    <property type="term" value="P:N-acylethanolamine metabolic process"/>
    <property type="evidence" value="ECO:0007669"/>
    <property type="project" value="TreeGrafter"/>
</dbReference>
<dbReference type="HOGENOM" id="CLU_020884_2_0_1"/>
<accession>A0A0C3F075</accession>
<reference evidence="4" key="2">
    <citation type="submission" date="2015-01" db="EMBL/GenBank/DDBJ databases">
        <title>Evolutionary Origins and Diversification of the Mycorrhizal Mutualists.</title>
        <authorList>
            <consortium name="DOE Joint Genome Institute"/>
            <consortium name="Mycorrhizal Genomics Consortium"/>
            <person name="Kohler A."/>
            <person name="Kuo A."/>
            <person name="Nagy L.G."/>
            <person name="Floudas D."/>
            <person name="Copeland A."/>
            <person name="Barry K.W."/>
            <person name="Cichocki N."/>
            <person name="Veneault-Fourrey C."/>
            <person name="LaButti K."/>
            <person name="Lindquist E.A."/>
            <person name="Lipzen A."/>
            <person name="Lundell T."/>
            <person name="Morin E."/>
            <person name="Murat C."/>
            <person name="Riley R."/>
            <person name="Ohm R."/>
            <person name="Sun H."/>
            <person name="Tunlid A."/>
            <person name="Henrissat B."/>
            <person name="Grigoriev I.V."/>
            <person name="Hibbett D.S."/>
            <person name="Martin F."/>
        </authorList>
    </citation>
    <scope>NUCLEOTIDE SEQUENCE [LARGE SCALE GENOMIC DNA]</scope>
    <source>
        <strain evidence="4">F 1598</strain>
    </source>
</reference>
<dbReference type="STRING" id="765440.A0A0C3F075"/>